<organism evidence="2 3">
    <name type="scientific">Mycteria americana</name>
    <name type="common">Wood stork</name>
    <dbReference type="NCBI Taxonomy" id="33587"/>
    <lineage>
        <taxon>Eukaryota</taxon>
        <taxon>Metazoa</taxon>
        <taxon>Chordata</taxon>
        <taxon>Craniata</taxon>
        <taxon>Vertebrata</taxon>
        <taxon>Euteleostomi</taxon>
        <taxon>Archelosauria</taxon>
        <taxon>Archosauria</taxon>
        <taxon>Dinosauria</taxon>
        <taxon>Saurischia</taxon>
        <taxon>Theropoda</taxon>
        <taxon>Coelurosauria</taxon>
        <taxon>Aves</taxon>
        <taxon>Neognathae</taxon>
        <taxon>Neoaves</taxon>
        <taxon>Aequornithes</taxon>
        <taxon>Ciconiiformes</taxon>
        <taxon>Ciconiidae</taxon>
        <taxon>Mycteria</taxon>
    </lineage>
</organism>
<keyword evidence="3" id="KW-1185">Reference proteome</keyword>
<evidence type="ECO:0000313" key="2">
    <source>
        <dbReference type="EMBL" id="KAK4831745.1"/>
    </source>
</evidence>
<proteinExistence type="predicted"/>
<sequence>MQNKKAGERFMSQYHENDIGLLSVSDKQRQLSQPILIREALQLPGHLRGPLADPFQQVHVFLKLGTPELNTVLQVGSHESGAEGQNHVPRPAGHTSFEAAQDTIGFLGCEHTSPALTQFFIHQYLQVLLRRAALNPLIAQPVSMVGIALTQVQNLALGLVELHELYMLSMMLYGVGYPCGQLGSAVPVVSPPSFLCTPSLLAGGVGTNLSSKAPFQEAIDRLLNCIRKLPESENTVEIKGFVIYRHSKDTYKKNGRATEDHQNNQQVDQAAKIELAQVNLDWPEGKGFGISPEEEGEDSSHSSPDPAWGPSHRRQSSMNFSNVSPSRGLQFFTNCSSVGPFCRVQSCRNRLLQRGSPTGSQVLPANLLQHGLLSPWVHRSCQEPAPAQASHRVTASFGCIHLLWHGVLHGLQVDICSTINLHGLQVDSLPHHGLHHGLQGNLCSSTWSTSSPSFFTGLAQDTIGFLGCEHTLLAHVQLFIHQYPQVLLCRAALNPFIPQPVLIPGVALTQVQDPALGLVESHEVHAGPILQLVQVPLDGIPSLRCVNCTTQLGVICKLAEGALDLAVNSPGPSPDCRDFSNIMESGLATTSANSLRTLGCIIYCEIEQNKNWRTRRTRAKPPQLYQYPQVLFRRAALDHIIPQPVLIPGLALTQV</sequence>
<dbReference type="AlphaFoldDB" id="A0AAN7PK72"/>
<evidence type="ECO:0000313" key="3">
    <source>
        <dbReference type="Proteomes" id="UP001333110"/>
    </source>
</evidence>
<evidence type="ECO:0000256" key="1">
    <source>
        <dbReference type="SAM" id="MobiDB-lite"/>
    </source>
</evidence>
<accession>A0AAN7PK72</accession>
<gene>
    <name evidence="2" type="ORF">QYF61_018943</name>
</gene>
<dbReference type="EMBL" id="JAUNZN010000001">
    <property type="protein sequence ID" value="KAK4831745.1"/>
    <property type="molecule type" value="Genomic_DNA"/>
</dbReference>
<comment type="caution">
    <text evidence="2">The sequence shown here is derived from an EMBL/GenBank/DDBJ whole genome shotgun (WGS) entry which is preliminary data.</text>
</comment>
<feature type="region of interest" description="Disordered" evidence="1">
    <location>
        <begin position="286"/>
        <end position="321"/>
    </location>
</feature>
<protein>
    <submittedName>
        <fullName evidence="2">Uncharacterized protein</fullName>
    </submittedName>
</protein>
<dbReference type="Proteomes" id="UP001333110">
    <property type="component" value="Unassembled WGS sequence"/>
</dbReference>
<name>A0AAN7PK72_MYCAM</name>
<reference evidence="2 3" key="1">
    <citation type="journal article" date="2023" name="J. Hered.">
        <title>Chromosome-level genome of the wood stork (Mycteria americana) provides insight into avian chromosome evolution.</title>
        <authorList>
            <person name="Flamio R. Jr."/>
            <person name="Ramstad K.M."/>
        </authorList>
    </citation>
    <scope>NUCLEOTIDE SEQUENCE [LARGE SCALE GENOMIC DNA]</scope>
    <source>
        <strain evidence="2">JAX WOST 10</strain>
    </source>
</reference>